<dbReference type="SUPFAM" id="SSF81383">
    <property type="entry name" value="F-box domain"/>
    <property type="match status" value="1"/>
</dbReference>
<protein>
    <submittedName>
        <fullName evidence="2">F-box domain</fullName>
    </submittedName>
</protein>
<organism evidence="2 3">
    <name type="scientific">Dillenia turbinata</name>
    <dbReference type="NCBI Taxonomy" id="194707"/>
    <lineage>
        <taxon>Eukaryota</taxon>
        <taxon>Viridiplantae</taxon>
        <taxon>Streptophyta</taxon>
        <taxon>Embryophyta</taxon>
        <taxon>Tracheophyta</taxon>
        <taxon>Spermatophyta</taxon>
        <taxon>Magnoliopsida</taxon>
        <taxon>eudicotyledons</taxon>
        <taxon>Gunneridae</taxon>
        <taxon>Pentapetalae</taxon>
        <taxon>Dilleniales</taxon>
        <taxon>Dilleniaceae</taxon>
        <taxon>Dillenia</taxon>
    </lineage>
</organism>
<dbReference type="Pfam" id="PF12937">
    <property type="entry name" value="F-box-like"/>
    <property type="match status" value="1"/>
</dbReference>
<evidence type="ECO:0000313" key="3">
    <source>
        <dbReference type="Proteomes" id="UP001370490"/>
    </source>
</evidence>
<dbReference type="CDD" id="cd09917">
    <property type="entry name" value="F-box_SF"/>
    <property type="match status" value="1"/>
</dbReference>
<name>A0AAN8W0A7_9MAGN</name>
<dbReference type="Pfam" id="PF03478">
    <property type="entry name" value="Beta-prop_KIB1-4"/>
    <property type="match status" value="1"/>
</dbReference>
<dbReference type="EMBL" id="JBAMMX010000003">
    <property type="protein sequence ID" value="KAK6944048.1"/>
    <property type="molecule type" value="Genomic_DNA"/>
</dbReference>
<dbReference type="PANTHER" id="PTHR45463">
    <property type="entry name" value="OS09G0392200 PROTEIN"/>
    <property type="match status" value="1"/>
</dbReference>
<evidence type="ECO:0000313" key="2">
    <source>
        <dbReference type="EMBL" id="KAK6944048.1"/>
    </source>
</evidence>
<comment type="caution">
    <text evidence="2">The sequence shown here is derived from an EMBL/GenBank/DDBJ whole genome shotgun (WGS) entry which is preliminary data.</text>
</comment>
<accession>A0AAN8W0A7</accession>
<sequence>MGCVSSKLFREDLKQQTLNVNSSNSISHVVSLKSSTYGALNLDKEVKKQQKSPLKRSPEREEPEIINTWELMEDLEEDGIPISNQTRKSPKSHLLLRGFGDFEAISPSKLLNRIGSPRKSKRVSGKENINRFGNRRNSVLSPKDVLKVRNSVDESPNPSSNLRFSTMSKTPIDPIKESARRELGFSSRRKSFSPLLERAPERNLMSLTVGWLVETKNAMDATQKGGKTRKQEQKTWAELPTELLELIISRLGLEDNIRVSAVCKSWQSAAIAVRVVNQSPWLMYFPKSGKVFEFFDPARRKSHSVELPELSGSSVCYSKDGWLLLCRPRKSHVFFFNPFSHELIKLPKFEVSNQIVAFSSAPTSGGCIIFTIKHVGATVVAISTCNPGATEWTTAHYPNRLPFVSSIWNKLVFCNGLFFCLSLTGWLGVFDPKERTWEVLVVPPPKCPANFFGKNWWKGKFMAEYEGELLVIYTCCSENPIVFKLDQINLVWEEMGTLNGATLFASFLSSHSRTDLPGIMRNSVYFSKVHYPDELATGALIDNPLVKYLSAVLSILIIGGSNLDDSIASYILASGFHDSSSGFGYCPSTQQFATRCCGKFHLQVFAPPKKKGVKFDSIASYILASGFHDSSSGFGYCPSTQQFATRCCCKFHLQVLEHIASVLTVLKV</sequence>
<dbReference type="SMART" id="SM00256">
    <property type="entry name" value="FBOX"/>
    <property type="match status" value="1"/>
</dbReference>
<dbReference type="SUPFAM" id="SSF50965">
    <property type="entry name" value="Galactose oxidase, central domain"/>
    <property type="match status" value="1"/>
</dbReference>
<dbReference type="AlphaFoldDB" id="A0AAN8W0A7"/>
<evidence type="ECO:0000259" key="1">
    <source>
        <dbReference type="PROSITE" id="PS50181"/>
    </source>
</evidence>
<dbReference type="InterPro" id="IPR005174">
    <property type="entry name" value="KIB1-4_b-propeller"/>
</dbReference>
<reference evidence="2 3" key="1">
    <citation type="submission" date="2023-12" db="EMBL/GenBank/DDBJ databases">
        <title>A high-quality genome assembly for Dillenia turbinata (Dilleniales).</title>
        <authorList>
            <person name="Chanderbali A."/>
        </authorList>
    </citation>
    <scope>NUCLEOTIDE SEQUENCE [LARGE SCALE GENOMIC DNA]</scope>
    <source>
        <strain evidence="2">LSX21</strain>
        <tissue evidence="2">Leaf</tissue>
    </source>
</reference>
<dbReference type="PANTHER" id="PTHR45463:SF4">
    <property type="entry name" value="REGULATION PROTEIN, PUTATIVE-RELATED"/>
    <property type="match status" value="1"/>
</dbReference>
<feature type="domain" description="F-box" evidence="1">
    <location>
        <begin position="233"/>
        <end position="284"/>
    </location>
</feature>
<dbReference type="InterPro" id="IPR011043">
    <property type="entry name" value="Gal_Oxase/kelch_b-propeller"/>
</dbReference>
<keyword evidence="3" id="KW-1185">Reference proteome</keyword>
<dbReference type="InterPro" id="IPR036047">
    <property type="entry name" value="F-box-like_dom_sf"/>
</dbReference>
<dbReference type="Proteomes" id="UP001370490">
    <property type="component" value="Unassembled WGS sequence"/>
</dbReference>
<dbReference type="PROSITE" id="PS50181">
    <property type="entry name" value="FBOX"/>
    <property type="match status" value="1"/>
</dbReference>
<proteinExistence type="predicted"/>
<dbReference type="InterPro" id="IPR001810">
    <property type="entry name" value="F-box_dom"/>
</dbReference>
<dbReference type="Gene3D" id="1.20.1280.50">
    <property type="match status" value="1"/>
</dbReference>
<gene>
    <name evidence="2" type="ORF">RJ641_025150</name>
</gene>